<feature type="compositionally biased region" description="Polar residues" evidence="1">
    <location>
        <begin position="622"/>
        <end position="653"/>
    </location>
</feature>
<feature type="compositionally biased region" description="Polar residues" evidence="1">
    <location>
        <begin position="662"/>
        <end position="681"/>
    </location>
</feature>
<keyword evidence="3" id="KW-1185">Reference proteome</keyword>
<dbReference type="Pfam" id="PF12509">
    <property type="entry name" value="DUF3715"/>
    <property type="match status" value="1"/>
</dbReference>
<gene>
    <name evidence="4" type="primary">LOC102806952</name>
</gene>
<feature type="compositionally biased region" description="Basic and acidic residues" evidence="1">
    <location>
        <begin position="21"/>
        <end position="48"/>
    </location>
</feature>
<sequence length="1197" mass="133448">MANLFDILNLGNQESDEDGSRDESRRTNATERIAEIHRSTEESNKFNDESANMADLQQSEDTEVVLQSSPTCSLTDDSVGENHEDHEPDHKYMPISPMKTFVIPRKKKENKDLLQSLSLDSREYARDILPMVSQHYRERSSKSTFTYQSAYLVHNADLNREFQEKRKEMKSEGRTDKELNEHYAFFCVDNIDQAKDICQLGLRINSSSVTCLGNSKMGVYVSRYSDLIQRNMLPAGLEAVLIIFKLMKGRVKAMTENHSWNIIEPTPNYDCHVSKSANLDITHLTAKQAFDSTQYYIYEFGELDMVERPRHLRPYAVLTFKYTPLHPNLIIPAGTPPRSRNAVTTPVIGSSPTSSVLVAKDPRILQAGQHEAMDENSYCLWSGHLTNKSKPLCKVKLVSYATPIKPVIFPSTINICKQISLDNLRKHLASKIFFKGLPINTGEKEAFIESKYYAYCEVKSSNDYRGRLWNFTKFLDSNRMAGVVNFGDVTEMILLPTCQFTVDLGITSHGYPMVLHGLFVSTKPTIKHIKFCGAHCSSSSRDDSIYMPSESIHNEAHPPRLFELRKAISIAMELQKQNFNRMSSKSLTGTFVPTHHAQYLQTPYQLENPGTKSWATPPKSKYSATESAQAPRPKNTTSSSESMLQSPQTNYPTVISPHVTHGYSTGSQSTAVKITSPTLQVNNSNNNNETNNASSPTASRSKAVKAEERSPQLQVSPLYVGSLLPDLDQLGSDDLNSLLQKLKPILGQTLQNDAPPPPEPPLPPNEGKAAKVLDKEVKVVVEKQSTVTKSNELPLKPVESTGSLDLKDLPDSPESPDSELVDHVKEPKQVLKGMEEVKSKSRVTETNIAKMDENKPIGSKLKSDDSVIMSNAALEGKAVLQSQTESGEQADIYKDDPIMDADEMKAFLEKSLIPPKIENIPSKVEIDNASDMKNYLNARFTRNLEKSSKKRKRQDSSQAMKVETEPGEKRRSVRVKLDDDNVRKFESRDVLTFTAVPGINLVGRIPKKCKLEKESSSSSEQVDKTSSTCSLRKEDPTTSIGRSEISGSSKHITKITDSSIKTDSIDISVDSYKAAKVEILKVEKKTELMDTSERLTDNKVEIDEKSVLEVLDMELDSTGEDSDEDITLSDASLILESDHEEEEESGGVAFTGHHVVVENDKQLKICRPCVSSVAPTAYAAELDTEARLLQCVSAALH</sequence>
<accession>A0ABM0MEY0</accession>
<feature type="compositionally biased region" description="Polar residues" evidence="1">
    <location>
        <begin position="1037"/>
        <end position="1047"/>
    </location>
</feature>
<evidence type="ECO:0000313" key="4">
    <source>
        <dbReference type="RefSeq" id="XP_006818571.1"/>
    </source>
</evidence>
<name>A0ABM0MEY0_SACKO</name>
<feature type="domain" description="TASOR pseudo-PARP" evidence="2">
    <location>
        <begin position="168"/>
        <end position="314"/>
    </location>
</feature>
<dbReference type="GeneID" id="102806952"/>
<feature type="region of interest" description="Disordered" evidence="1">
    <location>
        <begin position="748"/>
        <end position="768"/>
    </location>
</feature>
<evidence type="ECO:0000313" key="3">
    <source>
        <dbReference type="Proteomes" id="UP000694865"/>
    </source>
</evidence>
<protein>
    <submittedName>
        <fullName evidence="4">Uncharacterized protein LOC102806952</fullName>
    </submittedName>
</protein>
<feature type="compositionally biased region" description="Basic and acidic residues" evidence="1">
    <location>
        <begin position="80"/>
        <end position="92"/>
    </location>
</feature>
<feature type="region of interest" description="Disordered" evidence="1">
    <location>
        <begin position="69"/>
        <end position="94"/>
    </location>
</feature>
<feature type="region of interest" description="Disordered" evidence="1">
    <location>
        <begin position="1010"/>
        <end position="1053"/>
    </location>
</feature>
<dbReference type="Proteomes" id="UP000694865">
    <property type="component" value="Unplaced"/>
</dbReference>
<feature type="compositionally biased region" description="Low complexity" evidence="1">
    <location>
        <begin position="682"/>
        <end position="699"/>
    </location>
</feature>
<feature type="region of interest" description="Disordered" evidence="1">
    <location>
        <begin position="783"/>
        <end position="825"/>
    </location>
</feature>
<dbReference type="PANTHER" id="PTHR16207">
    <property type="entry name" value="SET DOMAIN-CONTAINING PROTEIN"/>
    <property type="match status" value="1"/>
</dbReference>
<dbReference type="InterPro" id="IPR022188">
    <property type="entry name" value="TASOR_DUF3715"/>
</dbReference>
<feature type="compositionally biased region" description="Low complexity" evidence="1">
    <location>
        <begin position="1016"/>
        <end position="1027"/>
    </location>
</feature>
<dbReference type="Gene3D" id="3.90.228.10">
    <property type="match status" value="1"/>
</dbReference>
<dbReference type="PANTHER" id="PTHR16207:SF11">
    <property type="entry name" value="SET DOMAIN-CONTAINING PROTEIN"/>
    <property type="match status" value="1"/>
</dbReference>
<feature type="compositionally biased region" description="Polar residues" evidence="1">
    <location>
        <begin position="604"/>
        <end position="614"/>
    </location>
</feature>
<feature type="compositionally biased region" description="Pro residues" evidence="1">
    <location>
        <begin position="754"/>
        <end position="764"/>
    </location>
</feature>
<feature type="region of interest" description="Disordered" evidence="1">
    <location>
        <begin position="604"/>
        <end position="712"/>
    </location>
</feature>
<feature type="compositionally biased region" description="Basic and acidic residues" evidence="1">
    <location>
        <begin position="962"/>
        <end position="973"/>
    </location>
</feature>
<evidence type="ECO:0000256" key="1">
    <source>
        <dbReference type="SAM" id="MobiDB-lite"/>
    </source>
</evidence>
<feature type="non-terminal residue" evidence="4">
    <location>
        <position position="1197"/>
    </location>
</feature>
<feature type="region of interest" description="Disordered" evidence="1">
    <location>
        <begin position="1"/>
        <end position="51"/>
    </location>
</feature>
<proteinExistence type="predicted"/>
<dbReference type="InterPro" id="IPR046432">
    <property type="entry name" value="TASOR"/>
</dbReference>
<dbReference type="RefSeq" id="XP_006818571.1">
    <property type="nucleotide sequence ID" value="XM_006818508.1"/>
</dbReference>
<reference evidence="4" key="1">
    <citation type="submission" date="2025-08" db="UniProtKB">
        <authorList>
            <consortium name="RefSeq"/>
        </authorList>
    </citation>
    <scope>IDENTIFICATION</scope>
    <source>
        <tissue evidence="4">Testes</tissue>
    </source>
</reference>
<feature type="region of interest" description="Disordered" evidence="1">
    <location>
        <begin position="942"/>
        <end position="973"/>
    </location>
</feature>
<organism evidence="3 4">
    <name type="scientific">Saccoglossus kowalevskii</name>
    <name type="common">Acorn worm</name>
    <dbReference type="NCBI Taxonomy" id="10224"/>
    <lineage>
        <taxon>Eukaryota</taxon>
        <taxon>Metazoa</taxon>
        <taxon>Hemichordata</taxon>
        <taxon>Enteropneusta</taxon>
        <taxon>Harrimaniidae</taxon>
        <taxon>Saccoglossus</taxon>
    </lineage>
</organism>
<evidence type="ECO:0000259" key="2">
    <source>
        <dbReference type="Pfam" id="PF12509"/>
    </source>
</evidence>